<name>A0A7D5SVJ8_9EURY</name>
<dbReference type="OrthoDB" id="214734at2157"/>
<keyword evidence="2" id="KW-1185">Reference proteome</keyword>
<dbReference type="KEGG" id="hrr:HZS55_00055"/>
<dbReference type="InterPro" id="IPR055808">
    <property type="entry name" value="DUF7384"/>
</dbReference>
<dbReference type="Pfam" id="PF24109">
    <property type="entry name" value="DUF7384"/>
    <property type="match status" value="1"/>
</dbReference>
<organism evidence="1 2">
    <name type="scientific">Halosimplex rubrum</name>
    <dbReference type="NCBI Taxonomy" id="869889"/>
    <lineage>
        <taxon>Archaea</taxon>
        <taxon>Methanobacteriati</taxon>
        <taxon>Methanobacteriota</taxon>
        <taxon>Stenosarchaea group</taxon>
        <taxon>Halobacteria</taxon>
        <taxon>Halobacteriales</taxon>
        <taxon>Haloarculaceae</taxon>
        <taxon>Halosimplex</taxon>
    </lineage>
</organism>
<accession>A0A7D5SVJ8</accession>
<sequence length="161" mass="16581">MSDGTGPDPSPARIVADADVLAADLLVGGDARDALDHVRAHSWVTLVASGALLDDAEAVIADLADAELAADWRERAEALRTPVEHPPGDHPALASALHGGAMHVLSFDESLGSAAAGAAIRGRVETSVRSPRAFAAVFDAESLYEAVEGGEYPGPDRDPRA</sequence>
<dbReference type="GeneID" id="56076208"/>
<proteinExistence type="predicted"/>
<protein>
    <recommendedName>
        <fullName evidence="3">PIN domain-containing protein</fullName>
    </recommendedName>
</protein>
<dbReference type="Proteomes" id="UP000509667">
    <property type="component" value="Chromosome"/>
</dbReference>
<dbReference type="EMBL" id="CP058910">
    <property type="protein sequence ID" value="QLH75791.1"/>
    <property type="molecule type" value="Genomic_DNA"/>
</dbReference>
<dbReference type="RefSeq" id="WP_179909740.1">
    <property type="nucleotide sequence ID" value="NZ_CP058910.1"/>
</dbReference>
<dbReference type="AlphaFoldDB" id="A0A7D5SVJ8"/>
<evidence type="ECO:0000313" key="2">
    <source>
        <dbReference type="Proteomes" id="UP000509667"/>
    </source>
</evidence>
<gene>
    <name evidence="1" type="ORF">HZS55_00055</name>
</gene>
<evidence type="ECO:0000313" key="1">
    <source>
        <dbReference type="EMBL" id="QLH75791.1"/>
    </source>
</evidence>
<evidence type="ECO:0008006" key="3">
    <source>
        <dbReference type="Google" id="ProtNLM"/>
    </source>
</evidence>
<reference evidence="1 2" key="1">
    <citation type="submission" date="2020-07" db="EMBL/GenBank/DDBJ databases">
        <title>Halosimplex pelagicum sp. nov. and Halosimplex rubrum sp. nov., isolated from salted brown alga Laminaria, and emended description of the genus Halosimplex.</title>
        <authorList>
            <person name="Cui H."/>
        </authorList>
    </citation>
    <scope>NUCLEOTIDE SEQUENCE [LARGE SCALE GENOMIC DNA]</scope>
    <source>
        <strain evidence="1 2">R27</strain>
    </source>
</reference>